<feature type="compositionally biased region" description="Basic and acidic residues" evidence="1">
    <location>
        <begin position="189"/>
        <end position="198"/>
    </location>
</feature>
<dbReference type="Gramene" id="ESW33825">
    <property type="protein sequence ID" value="ESW33825"/>
    <property type="gene ID" value="PHAVU_001G101600g"/>
</dbReference>
<evidence type="ECO:0000256" key="1">
    <source>
        <dbReference type="SAM" id="MobiDB-lite"/>
    </source>
</evidence>
<keyword evidence="4" id="KW-1185">Reference proteome</keyword>
<sequence>MEEGYFQLVVHHSGTFCDARYVGGDTLTWSCDDDRCSYFEIVDIVKDMGFLAMQKTWYSHGGCEDLENRLEVLVDDGGAIEMLKIANTHGEVHLFLVHVVSKAEVMLVLGDGVDSGGMEPTGVEANVEDGGGVEPTAEGVEGDVEDGGGVEPEGLEGNVEEEGVGEENEGHGGQGIGTSTHEDMECDDDGGHVSEDSSWLREVEFIEVEIEV</sequence>
<organism evidence="3 4">
    <name type="scientific">Phaseolus vulgaris</name>
    <name type="common">Kidney bean</name>
    <name type="synonym">French bean</name>
    <dbReference type="NCBI Taxonomy" id="3885"/>
    <lineage>
        <taxon>Eukaryota</taxon>
        <taxon>Viridiplantae</taxon>
        <taxon>Streptophyta</taxon>
        <taxon>Embryophyta</taxon>
        <taxon>Tracheophyta</taxon>
        <taxon>Spermatophyta</taxon>
        <taxon>Magnoliopsida</taxon>
        <taxon>eudicotyledons</taxon>
        <taxon>Gunneridae</taxon>
        <taxon>Pentapetalae</taxon>
        <taxon>rosids</taxon>
        <taxon>fabids</taxon>
        <taxon>Fabales</taxon>
        <taxon>Fabaceae</taxon>
        <taxon>Papilionoideae</taxon>
        <taxon>50 kb inversion clade</taxon>
        <taxon>NPAAA clade</taxon>
        <taxon>indigoferoid/millettioid clade</taxon>
        <taxon>Phaseoleae</taxon>
        <taxon>Phaseolus</taxon>
    </lineage>
</organism>
<dbReference type="OrthoDB" id="1751576at2759"/>
<feature type="region of interest" description="Disordered" evidence="1">
    <location>
        <begin position="124"/>
        <end position="198"/>
    </location>
</feature>
<evidence type="ECO:0000313" key="4">
    <source>
        <dbReference type="Proteomes" id="UP000000226"/>
    </source>
</evidence>
<name>V7CX15_PHAVU</name>
<dbReference type="EMBL" id="CM002288">
    <property type="protein sequence ID" value="ESW33825.1"/>
    <property type="molecule type" value="Genomic_DNA"/>
</dbReference>
<feature type="compositionally biased region" description="Acidic residues" evidence="1">
    <location>
        <begin position="158"/>
        <end position="167"/>
    </location>
</feature>
<evidence type="ECO:0000313" key="3">
    <source>
        <dbReference type="EMBL" id="ESW33825.1"/>
    </source>
</evidence>
<dbReference type="AlphaFoldDB" id="V7CX15"/>
<dbReference type="Pfam" id="PF26130">
    <property type="entry name" value="PB1-like"/>
    <property type="match status" value="1"/>
</dbReference>
<proteinExistence type="predicted"/>
<dbReference type="Proteomes" id="UP000000226">
    <property type="component" value="Chromosome 1"/>
</dbReference>
<feature type="domain" description="PB1-like" evidence="2">
    <location>
        <begin position="5"/>
        <end position="98"/>
    </location>
</feature>
<protein>
    <recommendedName>
        <fullName evidence="2">PB1-like domain-containing protein</fullName>
    </recommendedName>
</protein>
<dbReference type="InterPro" id="IPR058594">
    <property type="entry name" value="PB1-like_dom_pln"/>
</dbReference>
<gene>
    <name evidence="3" type="ORF">PHAVU_001G101600g</name>
</gene>
<reference evidence="4" key="1">
    <citation type="journal article" date="2014" name="Nat. Genet.">
        <title>A reference genome for common bean and genome-wide analysis of dual domestications.</title>
        <authorList>
            <person name="Schmutz J."/>
            <person name="McClean P.E."/>
            <person name="Mamidi S."/>
            <person name="Wu G.A."/>
            <person name="Cannon S.B."/>
            <person name="Grimwood J."/>
            <person name="Jenkins J."/>
            <person name="Shu S."/>
            <person name="Song Q."/>
            <person name="Chavarro C."/>
            <person name="Torres-Torres M."/>
            <person name="Geffroy V."/>
            <person name="Moghaddam S.M."/>
            <person name="Gao D."/>
            <person name="Abernathy B."/>
            <person name="Barry K."/>
            <person name="Blair M."/>
            <person name="Brick M.A."/>
            <person name="Chovatia M."/>
            <person name="Gepts P."/>
            <person name="Goodstein D.M."/>
            <person name="Gonzales M."/>
            <person name="Hellsten U."/>
            <person name="Hyten D.L."/>
            <person name="Jia G."/>
            <person name="Kelly J.D."/>
            <person name="Kudrna D."/>
            <person name="Lee R."/>
            <person name="Richard M.M."/>
            <person name="Miklas P.N."/>
            <person name="Osorno J.M."/>
            <person name="Rodrigues J."/>
            <person name="Thareau V."/>
            <person name="Urrea C.A."/>
            <person name="Wang M."/>
            <person name="Yu Y."/>
            <person name="Zhang M."/>
            <person name="Wing R.A."/>
            <person name="Cregan P.B."/>
            <person name="Rokhsar D.S."/>
            <person name="Jackson S.A."/>
        </authorList>
    </citation>
    <scope>NUCLEOTIDE SEQUENCE [LARGE SCALE GENOMIC DNA]</scope>
    <source>
        <strain evidence="4">cv. G19833</strain>
    </source>
</reference>
<accession>V7CX15</accession>
<evidence type="ECO:0000259" key="2">
    <source>
        <dbReference type="Pfam" id="PF26130"/>
    </source>
</evidence>